<protein>
    <submittedName>
        <fullName evidence="3">D-galactarolactone cycloisomerase</fullName>
    </submittedName>
</protein>
<dbReference type="SUPFAM" id="SSF51604">
    <property type="entry name" value="Enolase C-terminal domain-like"/>
    <property type="match status" value="1"/>
</dbReference>
<dbReference type="InterPro" id="IPR034593">
    <property type="entry name" value="DgoD-like"/>
</dbReference>
<dbReference type="Proteomes" id="UP000294911">
    <property type="component" value="Unassembled WGS sequence"/>
</dbReference>
<evidence type="ECO:0000313" key="3">
    <source>
        <dbReference type="EMBL" id="TCP43438.1"/>
    </source>
</evidence>
<evidence type="ECO:0000259" key="2">
    <source>
        <dbReference type="SMART" id="SM00922"/>
    </source>
</evidence>
<keyword evidence="1" id="KW-0456">Lyase</keyword>
<gene>
    <name evidence="3" type="ORF">EV191_12252</name>
</gene>
<dbReference type="OrthoDB" id="9796450at2"/>
<evidence type="ECO:0000313" key="4">
    <source>
        <dbReference type="Proteomes" id="UP000294911"/>
    </source>
</evidence>
<dbReference type="SMART" id="SM00922">
    <property type="entry name" value="MR_MLE"/>
    <property type="match status" value="1"/>
</dbReference>
<dbReference type="Gene3D" id="3.20.20.120">
    <property type="entry name" value="Enolase-like C-terminal domain"/>
    <property type="match status" value="1"/>
</dbReference>
<dbReference type="PROSITE" id="PS00909">
    <property type="entry name" value="MR_MLE_2"/>
    <property type="match status" value="1"/>
</dbReference>
<dbReference type="PANTHER" id="PTHR48080:SF2">
    <property type="entry name" value="D-GALACTONATE DEHYDRATASE"/>
    <property type="match status" value="1"/>
</dbReference>
<dbReference type="InterPro" id="IPR018110">
    <property type="entry name" value="Mandel_Rmase/mucon_lact_enz_CS"/>
</dbReference>
<feature type="domain" description="Mandelate racemase/muconate lactonizing enzyme C-terminal" evidence="2">
    <location>
        <begin position="147"/>
        <end position="241"/>
    </location>
</feature>
<dbReference type="SUPFAM" id="SSF54826">
    <property type="entry name" value="Enolase N-terminal domain-like"/>
    <property type="match status" value="1"/>
</dbReference>
<organism evidence="3 4">
    <name type="scientific">Tamaricihabitans halophyticus</name>
    <dbReference type="NCBI Taxonomy" id="1262583"/>
    <lineage>
        <taxon>Bacteria</taxon>
        <taxon>Bacillati</taxon>
        <taxon>Actinomycetota</taxon>
        <taxon>Actinomycetes</taxon>
        <taxon>Pseudonocardiales</taxon>
        <taxon>Pseudonocardiaceae</taxon>
        <taxon>Tamaricihabitans</taxon>
    </lineage>
</organism>
<dbReference type="InterPro" id="IPR029065">
    <property type="entry name" value="Enolase_C-like"/>
</dbReference>
<dbReference type="GO" id="GO:0009063">
    <property type="term" value="P:amino acid catabolic process"/>
    <property type="evidence" value="ECO:0007669"/>
    <property type="project" value="InterPro"/>
</dbReference>
<keyword evidence="3" id="KW-0413">Isomerase</keyword>
<proteinExistence type="predicted"/>
<keyword evidence="4" id="KW-1185">Reference proteome</keyword>
<dbReference type="Pfam" id="PF13378">
    <property type="entry name" value="MR_MLE_C"/>
    <property type="match status" value="1"/>
</dbReference>
<dbReference type="Gene3D" id="3.30.390.10">
    <property type="entry name" value="Enolase-like, N-terminal domain"/>
    <property type="match status" value="1"/>
</dbReference>
<reference evidence="3 4" key="1">
    <citation type="submission" date="2019-03" db="EMBL/GenBank/DDBJ databases">
        <title>Genomic Encyclopedia of Type Strains, Phase IV (KMG-IV): sequencing the most valuable type-strain genomes for metagenomic binning, comparative biology and taxonomic classification.</title>
        <authorList>
            <person name="Goeker M."/>
        </authorList>
    </citation>
    <scope>NUCLEOTIDE SEQUENCE [LARGE SCALE GENOMIC DNA]</scope>
    <source>
        <strain evidence="3 4">DSM 45765</strain>
    </source>
</reference>
<dbReference type="GO" id="GO:0016829">
    <property type="term" value="F:lyase activity"/>
    <property type="evidence" value="ECO:0007669"/>
    <property type="project" value="UniProtKB-KW"/>
</dbReference>
<dbReference type="SFLD" id="SFLDS00001">
    <property type="entry name" value="Enolase"/>
    <property type="match status" value="1"/>
</dbReference>
<dbReference type="InterPro" id="IPR036849">
    <property type="entry name" value="Enolase-like_C_sf"/>
</dbReference>
<dbReference type="GO" id="GO:0016853">
    <property type="term" value="F:isomerase activity"/>
    <property type="evidence" value="ECO:0007669"/>
    <property type="project" value="UniProtKB-KW"/>
</dbReference>
<comment type="caution">
    <text evidence="3">The sequence shown here is derived from an EMBL/GenBank/DDBJ whole genome shotgun (WGS) entry which is preliminary data.</text>
</comment>
<dbReference type="SFLD" id="SFLDG00179">
    <property type="entry name" value="mandelate_racemase"/>
    <property type="match status" value="1"/>
</dbReference>
<dbReference type="EMBL" id="SLXQ01000022">
    <property type="protein sequence ID" value="TCP43438.1"/>
    <property type="molecule type" value="Genomic_DNA"/>
</dbReference>
<sequence>MIAARVGKIDVIPLRYSLGDAPYGSARGLVPARETTLVRLETTDGVVGWGEAFGPTSAVVPLIRELTAALPGTPIEAPGPFVAAQLQQHYHRGGGLHAAAVSGVEVALWDALGRTLGAGVATLLGGRARESVTPYASCGYARADRDIGRFTEELAELSAGLAGAKIKCGFGPAEDAARANAARAVLGPDRALMVDLNGNYTADQARVSAAAMADARLAWLEEPLAPEDVEGLTLLRRLDITLATGEALYTRAPFRRLITERLVDVVQPDITKVGGLGEAKVVCELARTWGVRVSPHVWGGGIALAAAVQLLASVPTYPHTNNVPDPLWLELDRGDNALRERLLAEPMRPKDGVLAVPSGPGLGVEVDEQAVELLREDR</sequence>
<dbReference type="RefSeq" id="WP_132880760.1">
    <property type="nucleotide sequence ID" value="NZ_SLXQ01000022.1"/>
</dbReference>
<dbReference type="InterPro" id="IPR029017">
    <property type="entry name" value="Enolase-like_N"/>
</dbReference>
<evidence type="ECO:0000256" key="1">
    <source>
        <dbReference type="ARBA" id="ARBA00023239"/>
    </source>
</evidence>
<accession>A0A4R2Q6G0</accession>
<dbReference type="InterPro" id="IPR013341">
    <property type="entry name" value="Mandelate_racemase_N_dom"/>
</dbReference>
<dbReference type="Pfam" id="PF02746">
    <property type="entry name" value="MR_MLE_N"/>
    <property type="match status" value="1"/>
</dbReference>
<dbReference type="PANTHER" id="PTHR48080">
    <property type="entry name" value="D-GALACTONATE DEHYDRATASE-RELATED"/>
    <property type="match status" value="1"/>
</dbReference>
<name>A0A4R2Q6G0_9PSEU</name>
<dbReference type="CDD" id="cd03316">
    <property type="entry name" value="MR_like"/>
    <property type="match status" value="1"/>
</dbReference>
<dbReference type="AlphaFoldDB" id="A0A4R2Q6G0"/>
<dbReference type="InterPro" id="IPR013342">
    <property type="entry name" value="Mandelate_racemase_C"/>
</dbReference>